<dbReference type="RefSeq" id="WP_159333250.1">
    <property type="nucleotide sequence ID" value="NZ_LR733857.1"/>
</dbReference>
<proteinExistence type="predicted"/>
<dbReference type="Proteomes" id="UP000432350">
    <property type="component" value="Unassembled WGS sequence"/>
</dbReference>
<accession>A0A653YR51</accession>
<protein>
    <submittedName>
        <fullName evidence="1">Uncharacterized protein</fullName>
    </submittedName>
</protein>
<name>A0A653YR51_SPHMU</name>
<evidence type="ECO:0000313" key="2">
    <source>
        <dbReference type="Proteomes" id="UP000432350"/>
    </source>
</evidence>
<gene>
    <name evidence="1" type="ORF">SPHINGO8BC_110241</name>
</gene>
<organism evidence="1 2">
    <name type="scientific">Sphingobacterium multivorum</name>
    <dbReference type="NCBI Taxonomy" id="28454"/>
    <lineage>
        <taxon>Bacteria</taxon>
        <taxon>Pseudomonadati</taxon>
        <taxon>Bacteroidota</taxon>
        <taxon>Sphingobacteriia</taxon>
        <taxon>Sphingobacteriales</taxon>
        <taxon>Sphingobacteriaceae</taxon>
        <taxon>Sphingobacterium</taxon>
    </lineage>
</organism>
<dbReference type="EMBL" id="CABWMV010000003">
    <property type="protein sequence ID" value="VXC44323.1"/>
    <property type="molecule type" value="Genomic_DNA"/>
</dbReference>
<dbReference type="AlphaFoldDB" id="A0A653YR51"/>
<reference evidence="1 2" key="1">
    <citation type="submission" date="2019-10" db="EMBL/GenBank/DDBJ databases">
        <authorList>
            <person name="Karimi E."/>
        </authorList>
    </citation>
    <scope>NUCLEOTIDE SEQUENCE [LARGE SCALE GENOMIC DNA]</scope>
    <source>
        <strain evidence="1">Sphingobacterium sp. 8BC</strain>
    </source>
</reference>
<evidence type="ECO:0000313" key="1">
    <source>
        <dbReference type="EMBL" id="VXC44323.1"/>
    </source>
</evidence>
<sequence length="151" mass="17173">MEGKSLHERIEFRGILSDWLRIFLEKLRRELKLKNIGKTQALSNSIKGELLRNGGDISAVLAKFSMYGRFVDMGVGNGVKAYERKSNSADRTAAKRYGAIVSYSSRKPKKWINKRKMAEVYRLSEILAESVLSELTADKMLGVLDDIDFHM</sequence>